<dbReference type="EMBL" id="CABIJS010000011">
    <property type="protein sequence ID" value="VUZ39126.1"/>
    <property type="molecule type" value="Genomic_DNA"/>
</dbReference>
<dbReference type="Proteomes" id="UP000321570">
    <property type="component" value="Unassembled WGS sequence"/>
</dbReference>
<accession>A0A564XW76</accession>
<proteinExistence type="predicted"/>
<keyword evidence="2" id="KW-1185">Reference proteome</keyword>
<protein>
    <submittedName>
        <fullName evidence="1">Uncharacterized protein</fullName>
    </submittedName>
</protein>
<organism evidence="1 2">
    <name type="scientific">Hymenolepis diminuta</name>
    <name type="common">Rat tapeworm</name>
    <dbReference type="NCBI Taxonomy" id="6216"/>
    <lineage>
        <taxon>Eukaryota</taxon>
        <taxon>Metazoa</taxon>
        <taxon>Spiralia</taxon>
        <taxon>Lophotrochozoa</taxon>
        <taxon>Platyhelminthes</taxon>
        <taxon>Cestoda</taxon>
        <taxon>Eucestoda</taxon>
        <taxon>Cyclophyllidea</taxon>
        <taxon>Hymenolepididae</taxon>
        <taxon>Hymenolepis</taxon>
    </lineage>
</organism>
<name>A0A564XW76_HYMDI</name>
<sequence>MDSENKIQKHKQQKQKRITHIPFAKCSRTVQSSPFLSCPVHFTTVIRLPHSSTPGSHPRCTSSTSYLRCTHLPISIRRLPHHATSTHFNSSLTIPRNFNKNNSPLQLHSLLNLTNAPYLLLRPHFLLLPHSTPLHSTPLLHHHSPTSLNNMHYTSFPFSPTLTSPSPMHTEQVSACRSSTYLSSVLQLPIRHKKIPQIPFMMLQNSTLSTSSLSLSPPPRIHASVPRQECYNRITHIIIAISAVEPGGNCILFSSSSICTSAQIHFLRSHTLKFATLAS</sequence>
<dbReference type="AlphaFoldDB" id="A0A564XW76"/>
<gene>
    <name evidence="1" type="ORF">WMSIL1_LOCUS603</name>
</gene>
<evidence type="ECO:0000313" key="1">
    <source>
        <dbReference type="EMBL" id="VUZ39126.1"/>
    </source>
</evidence>
<evidence type="ECO:0000313" key="2">
    <source>
        <dbReference type="Proteomes" id="UP000321570"/>
    </source>
</evidence>
<reference evidence="1 2" key="1">
    <citation type="submission" date="2019-07" db="EMBL/GenBank/DDBJ databases">
        <authorList>
            <person name="Jastrzebski P J."/>
            <person name="Paukszto L."/>
            <person name="Jastrzebski P J."/>
        </authorList>
    </citation>
    <scope>NUCLEOTIDE SEQUENCE [LARGE SCALE GENOMIC DNA]</scope>
    <source>
        <strain evidence="1 2">WMS-il1</strain>
    </source>
</reference>